<proteinExistence type="predicted"/>
<sequence length="126" mass="14442">MTNKVGGTMLDAVINSFFTKWFEDKEKELSGDENWHPPAKGQAGYQEFEGRRNIAWAAWVARNDYPLITKTALALPEDMYVFLTKVREARQTEIDNMRSPAIQRDMTSTAMRSLGDYLIRHNIAGK</sequence>
<dbReference type="RefSeq" id="WP_011039736.1">
    <property type="nucleotide sequence ID" value="NZ_UGUA01000001.1"/>
</dbReference>
<organism evidence="1 2">
    <name type="scientific">Providencia rustigianii</name>
    <dbReference type="NCBI Taxonomy" id="158850"/>
    <lineage>
        <taxon>Bacteria</taxon>
        <taxon>Pseudomonadati</taxon>
        <taxon>Pseudomonadota</taxon>
        <taxon>Gammaproteobacteria</taxon>
        <taxon>Enterobacterales</taxon>
        <taxon>Morganellaceae</taxon>
        <taxon>Providencia</taxon>
    </lineage>
</organism>
<evidence type="ECO:0000313" key="1">
    <source>
        <dbReference type="EMBL" id="SUC33855.1"/>
    </source>
</evidence>
<reference evidence="1 2" key="1">
    <citation type="submission" date="2018-06" db="EMBL/GenBank/DDBJ databases">
        <authorList>
            <consortium name="Pathogen Informatics"/>
            <person name="Doyle S."/>
        </authorList>
    </citation>
    <scope>NUCLEOTIDE SEQUENCE [LARGE SCALE GENOMIC DNA]</scope>
    <source>
        <strain evidence="1 2">NCTC12026</strain>
    </source>
</reference>
<protein>
    <submittedName>
        <fullName evidence="1">Uncharacterized protein</fullName>
    </submittedName>
</protein>
<dbReference type="GeneID" id="89492280"/>
<name>A0A379FYS7_9GAMM</name>
<dbReference type="Proteomes" id="UP000255129">
    <property type="component" value="Unassembled WGS sequence"/>
</dbReference>
<evidence type="ECO:0000313" key="2">
    <source>
        <dbReference type="Proteomes" id="UP000255129"/>
    </source>
</evidence>
<gene>
    <name evidence="1" type="ORF">NCTC12026_00176</name>
</gene>
<dbReference type="EMBL" id="UGUA01000001">
    <property type="protein sequence ID" value="SUC33855.1"/>
    <property type="molecule type" value="Genomic_DNA"/>
</dbReference>
<dbReference type="AlphaFoldDB" id="A0A379FYS7"/>
<accession>A0A379FYS7</accession>